<name>A0A1L8CTI7_9THEO</name>
<dbReference type="STRING" id="870242.cpu_07500"/>
<dbReference type="SUPFAM" id="SSF144052">
    <property type="entry name" value="Thermophilic metalloprotease-like"/>
    <property type="match status" value="1"/>
</dbReference>
<keyword evidence="1" id="KW-0479">Metal-binding</keyword>
<dbReference type="AlphaFoldDB" id="A0A1L8CTI7"/>
<dbReference type="InterPro" id="IPR052170">
    <property type="entry name" value="M29_Exopeptidase"/>
</dbReference>
<evidence type="ECO:0008006" key="4">
    <source>
        <dbReference type="Google" id="ProtNLM"/>
    </source>
</evidence>
<dbReference type="OrthoDB" id="9803993at2"/>
<dbReference type="Pfam" id="PF26233">
    <property type="entry name" value="NicX"/>
    <property type="match status" value="1"/>
</dbReference>
<sequence length="308" mass="33655">MALKELAKNFWRKNFNLKPFEKVIIIFDSKREELARALSETAVLFKADLGLVKIFDTELPPDIEERLSGADIVVFLTEKSYSHHPLRLKACEAGARIASLPKITSEIFRRAAQADLEKLAQRTEKLARLLTKASEVKITSALGTNFTVNIKGKTGLLDIGNFTEPGKFGNFPAGEASLAPLLEGTSGVLVVDGRKKLFGPHPLIVRVVDGQVVNIEGPGSSVLEESFNRYGERARLIGEFGIGTNEHAHLESIPLEAEKAMGTVHLALGNNLSFGGDNDVRFHLDLILVQPTVALDGELIIKKGKLLI</sequence>
<dbReference type="GO" id="GO:0046872">
    <property type="term" value="F:metal ion binding"/>
    <property type="evidence" value="ECO:0007669"/>
    <property type="project" value="UniProtKB-KW"/>
</dbReference>
<evidence type="ECO:0000313" key="2">
    <source>
        <dbReference type="EMBL" id="GAV22240.1"/>
    </source>
</evidence>
<reference evidence="3" key="1">
    <citation type="submission" date="2016-12" db="EMBL/GenBank/DDBJ databases">
        <title>Draft Genome Sequences od Carboxydothermus pertinax and islandicus, Hydrogenogenic Carboxydotrophic Bacteria.</title>
        <authorList>
            <person name="Fukuyama Y."/>
            <person name="Ohmae K."/>
            <person name="Yoneda Y."/>
            <person name="Yoshida T."/>
            <person name="Sako Y."/>
        </authorList>
    </citation>
    <scope>NUCLEOTIDE SEQUENCE [LARGE SCALE GENOMIC DNA]</scope>
    <source>
        <strain evidence="3">Ug1</strain>
    </source>
</reference>
<evidence type="ECO:0000256" key="1">
    <source>
        <dbReference type="ARBA" id="ARBA00022723"/>
    </source>
</evidence>
<keyword evidence="3" id="KW-1185">Reference proteome</keyword>
<accession>A0A1L8CTI7</accession>
<protein>
    <recommendedName>
        <fullName evidence="4">Leucyl aminopeptidase</fullName>
    </recommendedName>
</protein>
<proteinExistence type="predicted"/>
<dbReference type="RefSeq" id="WP_075858730.1">
    <property type="nucleotide sequence ID" value="NZ_BDJK01000010.1"/>
</dbReference>
<organism evidence="2 3">
    <name type="scientific">Carboxydothermus pertinax</name>
    <dbReference type="NCBI Taxonomy" id="870242"/>
    <lineage>
        <taxon>Bacteria</taxon>
        <taxon>Bacillati</taxon>
        <taxon>Bacillota</taxon>
        <taxon>Clostridia</taxon>
        <taxon>Thermoanaerobacterales</taxon>
        <taxon>Thermoanaerobacteraceae</taxon>
        <taxon>Carboxydothermus</taxon>
    </lineage>
</organism>
<dbReference type="PANTHER" id="PTHR34448:SF1">
    <property type="entry name" value="BLL6088 PROTEIN"/>
    <property type="match status" value="1"/>
</dbReference>
<dbReference type="EMBL" id="BDJK01000010">
    <property type="protein sequence ID" value="GAV22240.1"/>
    <property type="molecule type" value="Genomic_DNA"/>
</dbReference>
<dbReference type="PANTHER" id="PTHR34448">
    <property type="entry name" value="AMINOPEPTIDASE"/>
    <property type="match status" value="1"/>
</dbReference>
<evidence type="ECO:0000313" key="3">
    <source>
        <dbReference type="Proteomes" id="UP000187485"/>
    </source>
</evidence>
<dbReference type="InterPro" id="IPR058739">
    <property type="entry name" value="NicX"/>
</dbReference>
<comment type="caution">
    <text evidence="2">The sequence shown here is derived from an EMBL/GenBank/DDBJ whole genome shotgun (WGS) entry which is preliminary data.</text>
</comment>
<dbReference type="Proteomes" id="UP000187485">
    <property type="component" value="Unassembled WGS sequence"/>
</dbReference>
<gene>
    <name evidence="2" type="ORF">cpu_07500</name>
</gene>